<sequence length="605" mass="67556">MKQPLNPNSVFSSCSFSRHHKLSRFHFHEPRFVEKLQNCKDLASATSTHSNVVKSGLSDDTFTTNHLINCYLRLFRIDRAHKLFDEMPHRNVVSWTSLMAGYVNQGQPNIALCLFHQMHGTLVLPNEFTFATLINACSILASLEIGRKIHALVQVSGFGSNLVVCSSLIDMYGKCNHVDEAQLIFDSMCVSNVVSWTSMITAYSQNAQGHRALQLIKEFNHLRLDRPNHFMLCSTVSVSASLGSLGSGKITHGVVVRLGYDGREEIASALVDMYAKCGCASYSDKVFRRIPNPSVIPYTSMIVGAAKYGLGTLSLQLFEEMIDKRIKPNDITFVGVLNACSHSGMIEKGLQLLNSMNGKYGVMPNAKHYTCIADMLGRVGRIEEAYQLAKSVKAEGDDCAILWSTLLSASRLHGRVDIALEASSRIIESNLQVANAYVTLSNTYALAGDWENAHKLRSKMKHVGVHKEPGCSWIEIKASTYVFNAGDVSNCTQGREILSLLRQLEDRMKERGYVGGTAGLVFVDVEEEAREEIVSLHSEKLALVFGLINTPKGVTIRIMKNLRMCRDCHQTFKLISDIVEREFIVRDVNRFHHFKNGLCTCRDFW</sequence>
<dbReference type="Proteomes" id="UP001359559">
    <property type="component" value="Unassembled WGS sequence"/>
</dbReference>
<dbReference type="InterPro" id="IPR032867">
    <property type="entry name" value="DYW_dom"/>
</dbReference>
<feature type="domain" description="DYW" evidence="4">
    <location>
        <begin position="519"/>
        <end position="605"/>
    </location>
</feature>
<name>A0AAN9I978_CLITE</name>
<feature type="repeat" description="PPR" evidence="3">
    <location>
        <begin position="161"/>
        <end position="195"/>
    </location>
</feature>
<dbReference type="FunFam" id="1.25.40.10:FF:000285">
    <property type="entry name" value="Pentatricopeptide repeat-containing protein, chloroplastic"/>
    <property type="match status" value="1"/>
</dbReference>
<dbReference type="PROSITE" id="PS51375">
    <property type="entry name" value="PPR"/>
    <property type="match status" value="3"/>
</dbReference>
<dbReference type="InterPro" id="IPR046960">
    <property type="entry name" value="PPR_At4g14850-like_plant"/>
</dbReference>
<dbReference type="PANTHER" id="PTHR47926">
    <property type="entry name" value="PENTATRICOPEPTIDE REPEAT-CONTAINING PROTEIN"/>
    <property type="match status" value="1"/>
</dbReference>
<dbReference type="EMBL" id="JAYKXN010000008">
    <property type="protein sequence ID" value="KAK7264611.1"/>
    <property type="molecule type" value="Genomic_DNA"/>
</dbReference>
<dbReference type="AlphaFoldDB" id="A0AAN9I978"/>
<dbReference type="InterPro" id="IPR011990">
    <property type="entry name" value="TPR-like_helical_dom_sf"/>
</dbReference>
<reference evidence="5 6" key="1">
    <citation type="submission" date="2024-01" db="EMBL/GenBank/DDBJ databases">
        <title>The genomes of 5 underutilized Papilionoideae crops provide insights into root nodulation and disease resistance.</title>
        <authorList>
            <person name="Yuan L."/>
        </authorList>
    </citation>
    <scope>NUCLEOTIDE SEQUENCE [LARGE SCALE GENOMIC DNA]</scope>
    <source>
        <strain evidence="5">LY-2023</strain>
        <tissue evidence="5">Leaf</tissue>
    </source>
</reference>
<evidence type="ECO:0000313" key="5">
    <source>
        <dbReference type="EMBL" id="KAK7264611.1"/>
    </source>
</evidence>
<evidence type="ECO:0000256" key="2">
    <source>
        <dbReference type="ARBA" id="ARBA00022737"/>
    </source>
</evidence>
<evidence type="ECO:0000259" key="4">
    <source>
        <dbReference type="Pfam" id="PF14432"/>
    </source>
</evidence>
<feature type="repeat" description="PPR" evidence="3">
    <location>
        <begin position="60"/>
        <end position="94"/>
    </location>
</feature>
<dbReference type="InterPro" id="IPR002885">
    <property type="entry name" value="PPR_rpt"/>
</dbReference>
<dbReference type="Gene3D" id="1.25.40.10">
    <property type="entry name" value="Tetratricopeptide repeat domain"/>
    <property type="match status" value="3"/>
</dbReference>
<protein>
    <recommendedName>
        <fullName evidence="4">DYW domain-containing protein</fullName>
    </recommendedName>
</protein>
<organism evidence="5 6">
    <name type="scientific">Clitoria ternatea</name>
    <name type="common">Butterfly pea</name>
    <dbReference type="NCBI Taxonomy" id="43366"/>
    <lineage>
        <taxon>Eukaryota</taxon>
        <taxon>Viridiplantae</taxon>
        <taxon>Streptophyta</taxon>
        <taxon>Embryophyta</taxon>
        <taxon>Tracheophyta</taxon>
        <taxon>Spermatophyta</taxon>
        <taxon>Magnoliopsida</taxon>
        <taxon>eudicotyledons</taxon>
        <taxon>Gunneridae</taxon>
        <taxon>Pentapetalae</taxon>
        <taxon>rosids</taxon>
        <taxon>fabids</taxon>
        <taxon>Fabales</taxon>
        <taxon>Fabaceae</taxon>
        <taxon>Papilionoideae</taxon>
        <taxon>50 kb inversion clade</taxon>
        <taxon>NPAAA clade</taxon>
        <taxon>indigoferoid/millettioid clade</taxon>
        <taxon>Phaseoleae</taxon>
        <taxon>Clitoria</taxon>
    </lineage>
</organism>
<dbReference type="InterPro" id="IPR046848">
    <property type="entry name" value="E_motif"/>
</dbReference>
<dbReference type="Pfam" id="PF01535">
    <property type="entry name" value="PPR"/>
    <property type="match status" value="2"/>
</dbReference>
<dbReference type="SUPFAM" id="SSF48452">
    <property type="entry name" value="TPR-like"/>
    <property type="match status" value="1"/>
</dbReference>
<dbReference type="GO" id="GO:0003723">
    <property type="term" value="F:RNA binding"/>
    <property type="evidence" value="ECO:0007669"/>
    <property type="project" value="InterPro"/>
</dbReference>
<keyword evidence="6" id="KW-1185">Reference proteome</keyword>
<dbReference type="PANTHER" id="PTHR47926:SF368">
    <property type="entry name" value="TETRATRICOPEPTIDE REPEAT-LIKE SUPERFAMILY PROTEIN"/>
    <property type="match status" value="1"/>
</dbReference>
<accession>A0AAN9I978</accession>
<dbReference type="GO" id="GO:0008270">
    <property type="term" value="F:zinc ion binding"/>
    <property type="evidence" value="ECO:0007669"/>
    <property type="project" value="InterPro"/>
</dbReference>
<keyword evidence="2" id="KW-0677">Repeat</keyword>
<gene>
    <name evidence="5" type="ORF">RJT34_32220</name>
</gene>
<dbReference type="FunFam" id="1.25.40.10:FF:000381">
    <property type="entry name" value="Pentatricopeptide repeat-containing protein"/>
    <property type="match status" value="1"/>
</dbReference>
<dbReference type="Pfam" id="PF14432">
    <property type="entry name" value="DYW_deaminase"/>
    <property type="match status" value="1"/>
</dbReference>
<proteinExistence type="inferred from homology"/>
<dbReference type="FunFam" id="1.25.40.10:FF:001529">
    <property type="entry name" value="Pentatricopeptide repeat-containing protein"/>
    <property type="match status" value="1"/>
</dbReference>
<evidence type="ECO:0000256" key="1">
    <source>
        <dbReference type="ARBA" id="ARBA00006643"/>
    </source>
</evidence>
<dbReference type="NCBIfam" id="TIGR00756">
    <property type="entry name" value="PPR"/>
    <property type="match status" value="4"/>
</dbReference>
<dbReference type="Pfam" id="PF20431">
    <property type="entry name" value="E_motif"/>
    <property type="match status" value="1"/>
</dbReference>
<feature type="repeat" description="PPR" evidence="3">
    <location>
        <begin position="294"/>
        <end position="328"/>
    </location>
</feature>
<evidence type="ECO:0000256" key="3">
    <source>
        <dbReference type="PROSITE-ProRule" id="PRU00708"/>
    </source>
</evidence>
<dbReference type="Pfam" id="PF13041">
    <property type="entry name" value="PPR_2"/>
    <property type="match status" value="2"/>
</dbReference>
<evidence type="ECO:0000313" key="6">
    <source>
        <dbReference type="Proteomes" id="UP001359559"/>
    </source>
</evidence>
<dbReference type="GO" id="GO:0009451">
    <property type="term" value="P:RNA modification"/>
    <property type="evidence" value="ECO:0007669"/>
    <property type="project" value="InterPro"/>
</dbReference>
<comment type="similarity">
    <text evidence="1">Belongs to the PPR family. PCMP-H subfamily.</text>
</comment>
<comment type="caution">
    <text evidence="5">The sequence shown here is derived from an EMBL/GenBank/DDBJ whole genome shotgun (WGS) entry which is preliminary data.</text>
</comment>